<dbReference type="PANTHER" id="PTHR34512:SF30">
    <property type="entry name" value="OUTER MEMBRANE PROTEIN ASSEMBLY FACTOR BAMB"/>
    <property type="match status" value="1"/>
</dbReference>
<dbReference type="InterPro" id="IPR000601">
    <property type="entry name" value="PKD_dom"/>
</dbReference>
<dbReference type="InterPro" id="IPR015943">
    <property type="entry name" value="WD40/YVTN_repeat-like_dom_sf"/>
</dbReference>
<protein>
    <submittedName>
        <fullName evidence="1">Outer membrane protein assembly factor BamB, contains PQQ-like beta-propeller repeat</fullName>
    </submittedName>
</protein>
<dbReference type="Pfam" id="PF13360">
    <property type="entry name" value="PQQ_2"/>
    <property type="match status" value="1"/>
</dbReference>
<sequence length="619" mass="66186">MKRIIYLLVAAIGLLVGCTPDEETWVQAGFTTDKESYEIGDLITLTNTSTAENAQIAVCKWEFMGKVSYELTAPEPFSVEEGGDYLFRLTVTSDRGAMKSVFEKTIKIIDDGVRPTADFSWLPERIVAGEEVAFTDQSKAAEGSEIVKREWTFGAILSTEENPKITFGSHGKINVSLTVTDNKKRKDTKTVTMDIAKGAGSLGVLWSHSYDEQGVVYGTSPATSTDGQYIYVSSSNYNLVCFTKLGERTWGFDCGQNNEPNRGSDYQHPTPTVDSDGTVYVAVGDNTTKAGADASKSASLYAVKGGADGGTQMWFTAIGAKSSMRPFGAPAVTDQYVMILTNSAPSTDGKHFRIYDKVSGVLKYSEKTSSGSYGGCVGLKDGRILVNTGQSSGRSYGTHIFFPEGNSWSKSTNEQNYAPNDQPNGSQIAIGADGKAYILCLNLGARISTNETKALVYCYDTKKTTKGQVSTPEWYTAVKGENKQTGYGLVVDGNGVVYVATDKYITAISSTGSVLWATEVAGTAYGVPAIDNEGYIYYNDAEKGSLVKLEPATGKAIASLQLGTELKSSPTISADGTIYVTGMLEGKPTLFAVEGAATGYAANAWSQMGGNPGKSGYMY</sequence>
<dbReference type="InterPro" id="IPR002372">
    <property type="entry name" value="PQQ_rpt_dom"/>
</dbReference>
<dbReference type="EMBL" id="FNRP01000007">
    <property type="protein sequence ID" value="SEA50727.1"/>
    <property type="molecule type" value="Genomic_DNA"/>
</dbReference>
<dbReference type="InterPro" id="IPR022409">
    <property type="entry name" value="PKD/Chitinase_dom"/>
</dbReference>
<dbReference type="PANTHER" id="PTHR34512">
    <property type="entry name" value="CELL SURFACE PROTEIN"/>
    <property type="match status" value="1"/>
</dbReference>
<dbReference type="AlphaFoldDB" id="A0A174F3V4"/>
<dbReference type="Pfam" id="PF18911">
    <property type="entry name" value="PKD_4"/>
    <property type="match status" value="1"/>
</dbReference>
<dbReference type="Gene3D" id="2.60.40.10">
    <property type="entry name" value="Immunoglobulins"/>
    <property type="match status" value="2"/>
</dbReference>
<dbReference type="Gene3D" id="2.130.10.10">
    <property type="entry name" value="YVTN repeat-like/Quinoprotein amine dehydrogenase"/>
    <property type="match status" value="1"/>
</dbReference>
<reference evidence="1 2" key="1">
    <citation type="submission" date="2016-10" db="EMBL/GenBank/DDBJ databases">
        <authorList>
            <person name="de Groot N.N."/>
        </authorList>
    </citation>
    <scope>NUCLEOTIDE SEQUENCE [LARGE SCALE GENOMIC DNA]</scope>
    <source>
        <strain evidence="1 2">NLAE-zl-G339</strain>
    </source>
</reference>
<dbReference type="RefSeq" id="WP_022199140.1">
    <property type="nucleotide sequence ID" value="NZ_FNRP01000007.1"/>
</dbReference>
<organism evidence="1 2">
    <name type="scientific">Bacteroides xylanisolvens</name>
    <dbReference type="NCBI Taxonomy" id="371601"/>
    <lineage>
        <taxon>Bacteria</taxon>
        <taxon>Pseudomonadati</taxon>
        <taxon>Bacteroidota</taxon>
        <taxon>Bacteroidia</taxon>
        <taxon>Bacteroidales</taxon>
        <taxon>Bacteroidaceae</taxon>
        <taxon>Bacteroides</taxon>
    </lineage>
</organism>
<proteinExistence type="predicted"/>
<dbReference type="SUPFAM" id="SSF49299">
    <property type="entry name" value="PKD domain"/>
    <property type="match status" value="2"/>
</dbReference>
<dbReference type="SMART" id="SM00564">
    <property type="entry name" value="PQQ"/>
    <property type="match status" value="4"/>
</dbReference>
<dbReference type="PROSITE" id="PS51257">
    <property type="entry name" value="PROKAR_LIPOPROTEIN"/>
    <property type="match status" value="1"/>
</dbReference>
<dbReference type="SUPFAM" id="SSF63829">
    <property type="entry name" value="Calcium-dependent phosphotriesterase"/>
    <property type="match status" value="1"/>
</dbReference>
<dbReference type="Proteomes" id="UP000183040">
    <property type="component" value="Unassembled WGS sequence"/>
</dbReference>
<dbReference type="InterPro" id="IPR035986">
    <property type="entry name" value="PKD_dom_sf"/>
</dbReference>
<dbReference type="SMART" id="SM00089">
    <property type="entry name" value="PKD"/>
    <property type="match status" value="2"/>
</dbReference>
<dbReference type="InterPro" id="IPR013783">
    <property type="entry name" value="Ig-like_fold"/>
</dbReference>
<gene>
    <name evidence="1" type="ORF">SAMN04487924_107128</name>
</gene>
<evidence type="ECO:0000313" key="1">
    <source>
        <dbReference type="EMBL" id="SEA50727.1"/>
    </source>
</evidence>
<dbReference type="InterPro" id="IPR018391">
    <property type="entry name" value="PQQ_b-propeller_rpt"/>
</dbReference>
<evidence type="ECO:0000313" key="2">
    <source>
        <dbReference type="Proteomes" id="UP000183040"/>
    </source>
</evidence>
<name>A0A174F3V4_9BACE</name>
<accession>A0A174F3V4</accession>